<dbReference type="GO" id="GO:0007189">
    <property type="term" value="P:adenylate cyclase-activating G protein-coupled receptor signaling pathway"/>
    <property type="evidence" value="ECO:0007669"/>
    <property type="project" value="TreeGrafter"/>
</dbReference>
<organism evidence="21 22">
    <name type="scientific">Alosa alosa</name>
    <name type="common">allis shad</name>
    <dbReference type="NCBI Taxonomy" id="278164"/>
    <lineage>
        <taxon>Eukaryota</taxon>
        <taxon>Metazoa</taxon>
        <taxon>Chordata</taxon>
        <taxon>Craniata</taxon>
        <taxon>Vertebrata</taxon>
        <taxon>Euteleostomi</taxon>
        <taxon>Actinopterygii</taxon>
        <taxon>Neopterygii</taxon>
        <taxon>Teleostei</taxon>
        <taxon>Clupei</taxon>
        <taxon>Clupeiformes</taxon>
        <taxon>Clupeoidei</taxon>
        <taxon>Clupeidae</taxon>
        <taxon>Alosa</taxon>
    </lineage>
</organism>
<dbReference type="CDD" id="cd15932">
    <property type="entry name" value="7tmB2_GPR116-like_Adhesion_VI"/>
    <property type="match status" value="1"/>
</dbReference>
<keyword evidence="4" id="KW-1003">Cell membrane</keyword>
<feature type="compositionally biased region" description="Pro residues" evidence="15">
    <location>
        <begin position="1083"/>
        <end position="1103"/>
    </location>
</feature>
<dbReference type="Gene3D" id="1.20.1070.10">
    <property type="entry name" value="Rhodopsin 7-helix transmembrane proteins"/>
    <property type="match status" value="1"/>
</dbReference>
<dbReference type="InterPro" id="IPR001881">
    <property type="entry name" value="EGF-like_Ca-bd_dom"/>
</dbReference>
<evidence type="ECO:0000259" key="19">
    <source>
        <dbReference type="PROSITE" id="PS50221"/>
    </source>
</evidence>
<dbReference type="InterPro" id="IPR017981">
    <property type="entry name" value="GPCR_2-like_7TM"/>
</dbReference>
<protein>
    <recommendedName>
        <fullName evidence="23">Adhesion G protein-coupled receptor F5</fullName>
    </recommendedName>
</protein>
<dbReference type="Pfam" id="PF07645">
    <property type="entry name" value="EGF_CA"/>
    <property type="match status" value="5"/>
</dbReference>
<dbReference type="InterPro" id="IPR057244">
    <property type="entry name" value="GAIN_B"/>
</dbReference>
<feature type="domain" description="EGF-like" evidence="18">
    <location>
        <begin position="698"/>
        <end position="734"/>
    </location>
</feature>
<keyword evidence="22" id="KW-1185">Reference proteome</keyword>
<feature type="region of interest" description="Disordered" evidence="15">
    <location>
        <begin position="1039"/>
        <end position="1107"/>
    </location>
</feature>
<evidence type="ECO:0000256" key="13">
    <source>
        <dbReference type="ARBA" id="ARBA00023180"/>
    </source>
</evidence>
<evidence type="ECO:0000256" key="14">
    <source>
        <dbReference type="PROSITE-ProRule" id="PRU00076"/>
    </source>
</evidence>
<dbReference type="InterPro" id="IPR000203">
    <property type="entry name" value="GPS"/>
</dbReference>
<feature type="transmembrane region" description="Helical" evidence="16">
    <location>
        <begin position="1864"/>
        <end position="1888"/>
    </location>
</feature>
<reference evidence="21" key="1">
    <citation type="submission" date="2020-10" db="EMBL/GenBank/DDBJ databases">
        <title>Chromosome-scale genome assembly of the Allis shad, Alosa alosa.</title>
        <authorList>
            <person name="Margot Z."/>
            <person name="Christophe K."/>
            <person name="Cabau C."/>
            <person name="Louis A."/>
            <person name="Berthelot C."/>
            <person name="Parey E."/>
            <person name="Roest Crollius H."/>
            <person name="Montfort J."/>
            <person name="Robinson-Rechavi M."/>
            <person name="Bucao C."/>
            <person name="Bouchez O."/>
            <person name="Gislard M."/>
            <person name="Lluch J."/>
            <person name="Milhes M."/>
            <person name="Lampietro C."/>
            <person name="Lopez Roques C."/>
            <person name="Donnadieu C."/>
            <person name="Braasch I."/>
            <person name="Desvignes T."/>
            <person name="Postlethwait J."/>
            <person name="Bobe J."/>
            <person name="Guiguen Y."/>
        </authorList>
    </citation>
    <scope>NUCLEOTIDE SEQUENCE</scope>
    <source>
        <strain evidence="21">M-15738</strain>
        <tissue evidence="21">Blood</tissue>
    </source>
</reference>
<evidence type="ECO:0000256" key="12">
    <source>
        <dbReference type="ARBA" id="ARBA00023157"/>
    </source>
</evidence>
<dbReference type="Pfam" id="PF01825">
    <property type="entry name" value="GPS"/>
    <property type="match status" value="1"/>
</dbReference>
<dbReference type="PRINTS" id="PR00249">
    <property type="entry name" value="GPCRSECRETIN"/>
</dbReference>
<keyword evidence="10 16" id="KW-1133">Transmembrane helix</keyword>
<proteinExistence type="inferred from homology"/>
<evidence type="ECO:0000256" key="7">
    <source>
        <dbReference type="ARBA" id="ARBA00022692"/>
    </source>
</evidence>
<feature type="transmembrane region" description="Helical" evidence="16">
    <location>
        <begin position="1741"/>
        <end position="1763"/>
    </location>
</feature>
<evidence type="ECO:0000256" key="6">
    <source>
        <dbReference type="ARBA" id="ARBA00022536"/>
    </source>
</evidence>
<evidence type="ECO:0000256" key="4">
    <source>
        <dbReference type="ARBA" id="ARBA00022475"/>
    </source>
</evidence>
<dbReference type="PROSITE" id="PS50221">
    <property type="entry name" value="GAIN_B"/>
    <property type="match status" value="1"/>
</dbReference>
<feature type="chain" id="PRO_5043439746" description="Adhesion G protein-coupled receptor F5" evidence="17">
    <location>
        <begin position="20"/>
        <end position="2023"/>
    </location>
</feature>
<feature type="domain" description="EGF-like" evidence="18">
    <location>
        <begin position="895"/>
        <end position="931"/>
    </location>
</feature>
<dbReference type="PROSITE" id="PS01187">
    <property type="entry name" value="EGF_CA"/>
    <property type="match status" value="3"/>
</dbReference>
<feature type="transmembrane region" description="Helical" evidence="16">
    <location>
        <begin position="1909"/>
        <end position="1934"/>
    </location>
</feature>
<dbReference type="GO" id="GO:0005509">
    <property type="term" value="F:calcium ion binding"/>
    <property type="evidence" value="ECO:0007669"/>
    <property type="project" value="InterPro"/>
</dbReference>
<evidence type="ECO:0000256" key="17">
    <source>
        <dbReference type="SAM" id="SignalP"/>
    </source>
</evidence>
<keyword evidence="11 16" id="KW-0472">Membrane</keyword>
<dbReference type="InterPro" id="IPR049883">
    <property type="entry name" value="NOTCH1_EGF-like"/>
</dbReference>
<feature type="transmembrane region" description="Helical" evidence="16">
    <location>
        <begin position="1817"/>
        <end position="1844"/>
    </location>
</feature>
<feature type="domain" description="EGF-like" evidence="18">
    <location>
        <begin position="942"/>
        <end position="978"/>
    </location>
</feature>
<dbReference type="InterPro" id="IPR008078">
    <property type="entry name" value="GPCR_2_Ig-hepta-like_rcpt"/>
</dbReference>
<name>A0AAV6GVI7_9TELE</name>
<dbReference type="GO" id="GO:0005886">
    <property type="term" value="C:plasma membrane"/>
    <property type="evidence" value="ECO:0007669"/>
    <property type="project" value="UniProtKB-SubCell"/>
</dbReference>
<dbReference type="SUPFAM" id="SSF57196">
    <property type="entry name" value="EGF/Laminin"/>
    <property type="match status" value="5"/>
</dbReference>
<accession>A0AAV6GVI7</accession>
<evidence type="ECO:0000256" key="5">
    <source>
        <dbReference type="ARBA" id="ARBA00022525"/>
    </source>
</evidence>
<feature type="signal peptide" evidence="17">
    <location>
        <begin position="1"/>
        <end position="19"/>
    </location>
</feature>
<dbReference type="SUPFAM" id="SSF48726">
    <property type="entry name" value="Immunoglobulin"/>
    <property type="match status" value="1"/>
</dbReference>
<keyword evidence="12" id="KW-1015">Disulfide bond</keyword>
<dbReference type="InterPro" id="IPR051587">
    <property type="entry name" value="Adhesion_GPCR"/>
</dbReference>
<dbReference type="InterPro" id="IPR036179">
    <property type="entry name" value="Ig-like_dom_sf"/>
</dbReference>
<evidence type="ECO:0000256" key="11">
    <source>
        <dbReference type="ARBA" id="ARBA00023136"/>
    </source>
</evidence>
<dbReference type="SMART" id="SM00303">
    <property type="entry name" value="GPS"/>
    <property type="match status" value="1"/>
</dbReference>
<dbReference type="GO" id="GO:0007166">
    <property type="term" value="P:cell surface receptor signaling pathway"/>
    <property type="evidence" value="ECO:0007669"/>
    <property type="project" value="InterPro"/>
</dbReference>
<dbReference type="PROSITE" id="PS00010">
    <property type="entry name" value="ASX_HYDROXYL"/>
    <property type="match status" value="5"/>
</dbReference>
<evidence type="ECO:0000256" key="9">
    <source>
        <dbReference type="ARBA" id="ARBA00022737"/>
    </source>
</evidence>
<feature type="domain" description="GAIN-B" evidence="19">
    <location>
        <begin position="1548"/>
        <end position="1699"/>
    </location>
</feature>
<dbReference type="Pfam" id="PF25387">
    <property type="entry name" value="ADGRF3_N"/>
    <property type="match status" value="2"/>
</dbReference>
<evidence type="ECO:0000313" key="22">
    <source>
        <dbReference type="Proteomes" id="UP000823561"/>
    </source>
</evidence>
<dbReference type="PROSITE" id="PS50261">
    <property type="entry name" value="G_PROTEIN_RECEP_F2_4"/>
    <property type="match status" value="1"/>
</dbReference>
<dbReference type="PANTHER" id="PTHR45813:SF4">
    <property type="entry name" value="ADHESION G PROTEIN-COUPLED RECEPTOR F5"/>
    <property type="match status" value="1"/>
</dbReference>
<dbReference type="PRINTS" id="PR01695">
    <property type="entry name" value="IGHEPTARCPTR"/>
</dbReference>
<dbReference type="PROSITE" id="PS50026">
    <property type="entry name" value="EGF_3"/>
    <property type="match status" value="5"/>
</dbReference>
<dbReference type="CDD" id="cd00054">
    <property type="entry name" value="EGF_CA"/>
    <property type="match status" value="5"/>
</dbReference>
<gene>
    <name evidence="21" type="ORF">AALO_G00111660</name>
</gene>
<evidence type="ECO:0000259" key="20">
    <source>
        <dbReference type="PROSITE" id="PS50261"/>
    </source>
</evidence>
<dbReference type="InterPro" id="IPR000152">
    <property type="entry name" value="EGF-type_Asp/Asn_hydroxyl_site"/>
</dbReference>
<feature type="transmembrane region" description="Helical" evidence="16">
    <location>
        <begin position="1940"/>
        <end position="1962"/>
    </location>
</feature>
<dbReference type="InterPro" id="IPR013783">
    <property type="entry name" value="Ig-like_fold"/>
</dbReference>
<keyword evidence="5" id="KW-0964">Secreted</keyword>
<dbReference type="InterPro" id="IPR018097">
    <property type="entry name" value="EGF_Ca-bd_CS"/>
</dbReference>
<feature type="transmembrane region" description="Helical" evidence="16">
    <location>
        <begin position="1707"/>
        <end position="1729"/>
    </location>
</feature>
<evidence type="ECO:0000256" key="15">
    <source>
        <dbReference type="SAM" id="MobiDB-lite"/>
    </source>
</evidence>
<feature type="compositionally biased region" description="Low complexity" evidence="15">
    <location>
        <begin position="1061"/>
        <end position="1076"/>
    </location>
</feature>
<comment type="caution">
    <text evidence="21">The sequence shown here is derived from an EMBL/GenBank/DDBJ whole genome shotgun (WGS) entry which is preliminary data.</text>
</comment>
<evidence type="ECO:0000313" key="21">
    <source>
        <dbReference type="EMBL" id="KAG5276941.1"/>
    </source>
</evidence>
<comment type="subcellular location">
    <subcellularLocation>
        <location evidence="2">Cell membrane</location>
        <topology evidence="2">Multi-pass membrane protein</topology>
    </subcellularLocation>
    <subcellularLocation>
        <location evidence="1">Secreted</location>
    </subcellularLocation>
</comment>
<dbReference type="FunFam" id="1.20.1070.10:FF:000058">
    <property type="entry name" value="Adhesion G protein-coupled receptor F5"/>
    <property type="match status" value="1"/>
</dbReference>
<dbReference type="InterPro" id="IPR046338">
    <property type="entry name" value="GAIN_dom_sf"/>
</dbReference>
<feature type="domain" description="EGF-like" evidence="18">
    <location>
        <begin position="989"/>
        <end position="1025"/>
    </location>
</feature>
<evidence type="ECO:0000256" key="1">
    <source>
        <dbReference type="ARBA" id="ARBA00004613"/>
    </source>
</evidence>
<keyword evidence="13" id="KW-0325">Glycoprotein</keyword>
<evidence type="ECO:0000256" key="16">
    <source>
        <dbReference type="SAM" id="Phobius"/>
    </source>
</evidence>
<dbReference type="InterPro" id="IPR000832">
    <property type="entry name" value="GPCR_2_secretin-like"/>
</dbReference>
<keyword evidence="6 14" id="KW-0245">EGF-like domain</keyword>
<comment type="caution">
    <text evidence="14">Lacks conserved residue(s) required for the propagation of feature annotation.</text>
</comment>
<keyword evidence="9" id="KW-0677">Repeat</keyword>
<feature type="compositionally biased region" description="Polar residues" evidence="15">
    <location>
        <begin position="1039"/>
        <end position="1060"/>
    </location>
</feature>
<dbReference type="Gene3D" id="2.10.25.10">
    <property type="entry name" value="Laminin"/>
    <property type="match status" value="5"/>
</dbReference>
<feature type="transmembrane region" description="Helical" evidence="16">
    <location>
        <begin position="1783"/>
        <end position="1805"/>
    </location>
</feature>
<feature type="domain" description="EGF-like" evidence="18">
    <location>
        <begin position="745"/>
        <end position="781"/>
    </location>
</feature>
<sequence length="2023" mass="221516">MAVPNSVIIIIICCGMVTGAFNQTPTFRLTNKHESHPHLRVKRTESPVSLPVQCPTTQVNASRICEGVNSTALQLYLANGQVPCNFTLEHYACAELSEFFAEQLAQLLLCDLSSNMSHSREIWKLLFTKTSVGYGYLSSLYYYMVPSLPLIVMSPSVTHVLDVLGELHLNLISDLQWKDISLISIIFGQSLRPFLPSASASLLQCVSSKNLTCQTYQHILSELSYGFDHLGEHQAERVLRFFIMPFLFRNSTDSGCICNNSTAWLIDNFGPFTVLIQLKSLFDLNTHFDPLAVLDLLSPKQKAELMVLPLPHPQGKGEVVTRVLDHLLKSPVERNLPEVLNQTILLAKQNEAPCEFFQAMLDGSLTLAPGTQESIIRGAMEQLLLLSPNDCLVSKCLRTPINESQICDGVNSTALQSNLVAGLGLCNINLEHYACAQLTGFTEIHLAQLLVCELSSNITYSRETWKLLLTKTIAILDGALILFSNIVSSSSLTVMGSSVTHVLDVLGELRLDSISDLQWKDISFISLLFGESLRPFLPSASAGLLLCVSSKNLSCETYQHILGELSHPSDYTRENHSENVLKFFIQPFLSRNPSCPTEVYTYEIDLVMRTVDADQLKMELSELDLPLPLATTEQIDITNINVTTVCYSNTSGYRCVCEEQYAWPHDSCITYGACDEFSEGTCGCLNGLPTNGPFCQRDVNECDFDPCGLNSTCANTIGSYNCSCWRGYTPRNTSLPIDTSNPCIDINECDFDQCGPNSNCSNIIGSYNCSCWVGYTPTSSSLPISGSNQCIGPTEVYTFEFDIVMRTVDADQLKMELSELDLPLPLATTEQIDIANINVTTVCYSNTSGYRCVCEEQYTWPHDSCITYGACDEFSEGTCGCLNGLPTNGPFCQRDVNECDFDPCGLNSTCANTIGSYNCSCWRGYTPRNTSLPIDTNNPCIDVNECDFDPCGLNSTCANTIGSYNCSCWRGYTPRNTSLPIDTNNPCIDINECDFDQCGPNSNCSNIIGSYNCSCWREYTPTSSSLPISVSNPCIGSTTTRSPLSKMTPGTNNIVTTTMAPSTLSTPSKPKSTLPTQESTLHTPPPPPPPPPPQSTEQAPPPGTFSTINLSLTIQSNYDFRFNDPTSQIYNRYKTDIENAVEDNSDKLPGYKVNSANVRGFRSGSIIADFSLQLSNPRIIFVDASIGIINNLKAKNYKFPDNPFAQSERRNLSGSTGSLFPGEQMVLNCNGTITEWRFNGQTLSGASGEIFSITNVNPADNGRYECVSTKNSVPFIRWETIDRIKPFPIIQTSQDKGFQCEVGQKVTLQCCSSPDYGVEMVKVDDVDSYLQDQASVEDCTYSYIIQNCGGNSGNVVFNCKLKNANLQSFDYSSRRITITFENKEFDCSNESFGAGNVSQVAEGNCKDDEVGSITAECQGTDWKIIEDNCVLFVIKELEEESEFLTAETLLEFVDRLSRVTAENEERITNSTANIESIVNTLSNVGNVSRALTISGEIIQDFLNTSSVIVSNSTINAWSRINNGNATRNVSASFLGSVEDISGSLEGDTSFETGTEIIQLRQTLVNSSFSGTLGADSSAAIFIPEEGNFTITTITFSTLNNVLPARNSSDNDSSLSNFINGAVVLVQVNDTINNISLSFDLINEALGDPQCVFWNFELFDGFGGWDSFGCELISFENNTVTCECNHTTSFSILMSPSIPPGIRLLLDFITYIGVGISLASLIICLIIEGVVWKSMTRNDTSYMRHVCVVNVAVSLLIADIWFIIGAAIADSESTAVGPCTAATFFIHFFYLALFFWMLVSALLLFYRTVMVLSQMKRSTMLAIAFSLGYGAPLIIAVVTVAATAGGGGYIRENQICWLNWNETKALLAFVIPALTIVAINLLVMIVVLYKMLIRGVGNTKQIDEKNALEVIARCVIILTPLFGLTWGFGIGLMIAPEAVGLHVVFAVLNSLQGFFILVFGTLLDGKIKSALVEIQLSTSGGTRSTNVGTSSSNALDFFRRIKRRNVYNVSGAPVSSGSATLSHT</sequence>
<dbReference type="SMART" id="SM00181">
    <property type="entry name" value="EGF"/>
    <property type="match status" value="5"/>
</dbReference>
<evidence type="ECO:0000259" key="18">
    <source>
        <dbReference type="PROSITE" id="PS50026"/>
    </source>
</evidence>
<keyword evidence="8 17" id="KW-0732">Signal</keyword>
<dbReference type="Gene3D" id="2.60.220.50">
    <property type="match status" value="1"/>
</dbReference>
<dbReference type="Proteomes" id="UP000823561">
    <property type="component" value="Chromosome 8"/>
</dbReference>
<dbReference type="PANTHER" id="PTHR45813">
    <property type="entry name" value="IG-LIKE DOMAIN-CONTAINING PROTEIN"/>
    <property type="match status" value="1"/>
</dbReference>
<evidence type="ECO:0000256" key="10">
    <source>
        <dbReference type="ARBA" id="ARBA00022989"/>
    </source>
</evidence>
<evidence type="ECO:0000256" key="3">
    <source>
        <dbReference type="ARBA" id="ARBA00007343"/>
    </source>
</evidence>
<feature type="domain" description="G-protein coupled receptors family 2 profile 2" evidence="20">
    <location>
        <begin position="1705"/>
        <end position="1963"/>
    </location>
</feature>
<dbReference type="EMBL" id="JADWDJ010000008">
    <property type="protein sequence ID" value="KAG5276941.1"/>
    <property type="molecule type" value="Genomic_DNA"/>
</dbReference>
<dbReference type="GO" id="GO:0004930">
    <property type="term" value="F:G protein-coupled receptor activity"/>
    <property type="evidence" value="ECO:0007669"/>
    <property type="project" value="InterPro"/>
</dbReference>
<dbReference type="Gene3D" id="2.60.40.10">
    <property type="entry name" value="Immunoglobulins"/>
    <property type="match status" value="1"/>
</dbReference>
<dbReference type="SMART" id="SM00179">
    <property type="entry name" value="EGF_CA"/>
    <property type="match status" value="5"/>
</dbReference>
<dbReference type="Pfam" id="PF00002">
    <property type="entry name" value="7tm_2"/>
    <property type="match status" value="1"/>
</dbReference>
<evidence type="ECO:0000256" key="8">
    <source>
        <dbReference type="ARBA" id="ARBA00022729"/>
    </source>
</evidence>
<evidence type="ECO:0008006" key="23">
    <source>
        <dbReference type="Google" id="ProtNLM"/>
    </source>
</evidence>
<evidence type="ECO:0000256" key="2">
    <source>
        <dbReference type="ARBA" id="ARBA00004651"/>
    </source>
</evidence>
<comment type="similarity">
    <text evidence="3">Belongs to the G-protein coupled receptor 2 family. Adhesion G-protein coupled receptor (ADGR) subfamily.</text>
</comment>
<dbReference type="GO" id="GO:0005576">
    <property type="term" value="C:extracellular region"/>
    <property type="evidence" value="ECO:0007669"/>
    <property type="project" value="UniProtKB-SubCell"/>
</dbReference>
<dbReference type="InterPro" id="IPR000742">
    <property type="entry name" value="EGF"/>
</dbReference>
<keyword evidence="7 16" id="KW-0812">Transmembrane</keyword>
<dbReference type="FunFam" id="2.10.25.10:FF:000014">
    <property type="entry name" value="Latent-transforming growth factor beta-binding protein 3"/>
    <property type="match status" value="1"/>
</dbReference>
<dbReference type="InterPro" id="IPR057400">
    <property type="entry name" value="ADGRF3/5_N"/>
</dbReference>